<proteinExistence type="predicted"/>
<evidence type="ECO:0000313" key="2">
    <source>
        <dbReference type="EMBL" id="RRB13425.1"/>
    </source>
</evidence>
<accession>A0A3P1CJH8</accession>
<keyword evidence="1" id="KW-0812">Transmembrane</keyword>
<keyword evidence="1" id="KW-0472">Membrane</keyword>
<organism evidence="2 3">
    <name type="scientific">Larkinella knui</name>
    <dbReference type="NCBI Taxonomy" id="2025310"/>
    <lineage>
        <taxon>Bacteria</taxon>
        <taxon>Pseudomonadati</taxon>
        <taxon>Bacteroidota</taxon>
        <taxon>Cytophagia</taxon>
        <taxon>Cytophagales</taxon>
        <taxon>Spirosomataceae</taxon>
        <taxon>Larkinella</taxon>
    </lineage>
</organism>
<evidence type="ECO:0000256" key="1">
    <source>
        <dbReference type="SAM" id="Phobius"/>
    </source>
</evidence>
<comment type="caution">
    <text evidence="2">The sequence shown here is derived from an EMBL/GenBank/DDBJ whole genome shotgun (WGS) entry which is preliminary data.</text>
</comment>
<dbReference type="RefSeq" id="WP_124907324.1">
    <property type="nucleotide sequence ID" value="NZ_RQJP01000003.1"/>
</dbReference>
<reference evidence="2 3" key="1">
    <citation type="submission" date="2018-11" db="EMBL/GenBank/DDBJ databases">
        <authorList>
            <person name="Zhou Z."/>
            <person name="Wang G."/>
        </authorList>
    </citation>
    <scope>NUCLEOTIDE SEQUENCE [LARGE SCALE GENOMIC DNA]</scope>
    <source>
        <strain evidence="2 3">KCTC42998</strain>
    </source>
</reference>
<protein>
    <submittedName>
        <fullName evidence="2">Uncharacterized protein</fullName>
    </submittedName>
</protein>
<name>A0A3P1CJH8_9BACT</name>
<gene>
    <name evidence="2" type="ORF">EHT87_14205</name>
</gene>
<keyword evidence="3" id="KW-1185">Reference proteome</keyword>
<dbReference type="Proteomes" id="UP000274271">
    <property type="component" value="Unassembled WGS sequence"/>
</dbReference>
<dbReference type="PROSITE" id="PS51257">
    <property type="entry name" value="PROKAR_LIPOPROTEIN"/>
    <property type="match status" value="1"/>
</dbReference>
<evidence type="ECO:0000313" key="3">
    <source>
        <dbReference type="Proteomes" id="UP000274271"/>
    </source>
</evidence>
<keyword evidence="1" id="KW-1133">Transmembrane helix</keyword>
<dbReference type="AlphaFoldDB" id="A0A3P1CJH8"/>
<dbReference type="OrthoDB" id="945548at68336"/>
<sequence length="145" mass="16054">MRNLLLIPLLLLILSGCLTEKRIRRNAHQLTDTTYVTKTVTVTIPKDSAIVRTVTDTTRIFLTERQGRATVTLIRTPTETSAKAVCDTIIREVRVTVPCPPELQIGVNAWWRVAALVLGGLLIISGMSLAMFVAGARYAQRNPKK</sequence>
<dbReference type="EMBL" id="RQJP01000003">
    <property type="protein sequence ID" value="RRB13425.1"/>
    <property type="molecule type" value="Genomic_DNA"/>
</dbReference>
<feature type="transmembrane region" description="Helical" evidence="1">
    <location>
        <begin position="109"/>
        <end position="136"/>
    </location>
</feature>